<keyword evidence="1" id="KW-0812">Transmembrane</keyword>
<accession>A0AA86MXP9</accession>
<keyword evidence="1" id="KW-1133">Transmembrane helix</keyword>
<dbReference type="AlphaFoldDB" id="A0AA86MXP9"/>
<dbReference type="KEGG" id="nti:DNFV4_01424"/>
<reference evidence="2" key="1">
    <citation type="submission" date="2022-10" db="EMBL/GenBank/DDBJ databases">
        <authorList>
            <person name="Koch H."/>
        </authorList>
    </citation>
    <scope>NUCLEOTIDE SEQUENCE</scope>
    <source>
        <strain evidence="2">DNF</strain>
    </source>
</reference>
<proteinExistence type="predicted"/>
<evidence type="ECO:0000256" key="1">
    <source>
        <dbReference type="SAM" id="Phobius"/>
    </source>
</evidence>
<organism evidence="2 3">
    <name type="scientific">Nitrospira tepida</name>
    <dbReference type="NCBI Taxonomy" id="2973512"/>
    <lineage>
        <taxon>Bacteria</taxon>
        <taxon>Pseudomonadati</taxon>
        <taxon>Nitrospirota</taxon>
        <taxon>Nitrospiria</taxon>
        <taxon>Nitrospirales</taxon>
        <taxon>Nitrospiraceae</taxon>
        <taxon>Nitrospira</taxon>
    </lineage>
</organism>
<evidence type="ECO:0000313" key="3">
    <source>
        <dbReference type="Proteomes" id="UP001179121"/>
    </source>
</evidence>
<name>A0AA86MXP9_9BACT</name>
<sequence>MSTGHRGLRGPPCSARRQTVKVAENEAAHCSWYALMNGNNGKEVMMTLHRRTLAVLGMLAMLVLGGPAWSAEQGNLPDLDKFIRARIDIGEMMTNYFKDRGGMSFGEGGRPSPEQMRDMREDINARLAKVLEPYGLTAEEYRSRSREVLGDETAVREYLDQHPDLKKRYEALPMDRMGRSGSGRGY</sequence>
<keyword evidence="1" id="KW-0472">Membrane</keyword>
<keyword evidence="3" id="KW-1185">Reference proteome</keyword>
<gene>
    <name evidence="2" type="ORF">DNFV4_01424</name>
</gene>
<dbReference type="EMBL" id="OX365700">
    <property type="protein sequence ID" value="CAI4030992.1"/>
    <property type="molecule type" value="Genomic_DNA"/>
</dbReference>
<dbReference type="Proteomes" id="UP001179121">
    <property type="component" value="Chromosome"/>
</dbReference>
<feature type="transmembrane region" description="Helical" evidence="1">
    <location>
        <begin position="52"/>
        <end position="71"/>
    </location>
</feature>
<evidence type="ECO:0008006" key="4">
    <source>
        <dbReference type="Google" id="ProtNLM"/>
    </source>
</evidence>
<evidence type="ECO:0000313" key="2">
    <source>
        <dbReference type="EMBL" id="CAI4030992.1"/>
    </source>
</evidence>
<protein>
    <recommendedName>
        <fullName evidence="4">DUF4168 domain-containing protein</fullName>
    </recommendedName>
</protein>